<proteinExistence type="predicted"/>
<evidence type="ECO:0000313" key="3">
    <source>
        <dbReference type="Proteomes" id="UP000202259"/>
    </source>
</evidence>
<dbReference type="AlphaFoldDB" id="A0A222G441"/>
<dbReference type="EMBL" id="CP020465">
    <property type="protein sequence ID" value="ASP46685.1"/>
    <property type="molecule type" value="Genomic_DNA"/>
</dbReference>
<sequence length="155" mass="17513">MTNKLSPNEKNKLNKENYCAYVAKLKATGGKFPLNQFGNVNLTSVAEECGFERGSFADKESELSKQLAKDIKLIGTQIKDESEVESSLKKQKDEASKSASKLSKELERTTAEVYKLREVVALLEQEKKALEHKLKGKSEAHESMLDDGRRRFVWD</sequence>
<evidence type="ECO:0000256" key="1">
    <source>
        <dbReference type="SAM" id="MobiDB-lite"/>
    </source>
</evidence>
<feature type="region of interest" description="Disordered" evidence="1">
    <location>
        <begin position="84"/>
        <end position="107"/>
    </location>
</feature>
<evidence type="ECO:0000313" key="2">
    <source>
        <dbReference type="EMBL" id="ASP46685.1"/>
    </source>
</evidence>
<dbReference type="Proteomes" id="UP000202259">
    <property type="component" value="Chromosome"/>
</dbReference>
<organism evidence="2 3">
    <name type="scientific">Cognaticolwellia beringensis</name>
    <dbReference type="NCBI Taxonomy" id="1967665"/>
    <lineage>
        <taxon>Bacteria</taxon>
        <taxon>Pseudomonadati</taxon>
        <taxon>Pseudomonadota</taxon>
        <taxon>Gammaproteobacteria</taxon>
        <taxon>Alteromonadales</taxon>
        <taxon>Colwelliaceae</taxon>
        <taxon>Cognaticolwellia</taxon>
    </lineage>
</organism>
<protein>
    <submittedName>
        <fullName evidence="2">Uncharacterized protein</fullName>
    </submittedName>
</protein>
<accession>A0A222G441</accession>
<dbReference type="KEGG" id="cber:B5D82_02135"/>
<reference evidence="2 3" key="1">
    <citation type="submission" date="2017-08" db="EMBL/GenBank/DDBJ databases">
        <title>Complete genome of Colwellia sp. NB097-1, a psychrophile bacterium ioslated from Bering Sea.</title>
        <authorList>
            <person name="Chen X."/>
        </authorList>
    </citation>
    <scope>NUCLEOTIDE SEQUENCE [LARGE SCALE GENOMIC DNA]</scope>
    <source>
        <strain evidence="2 3">NB097-1</strain>
    </source>
</reference>
<dbReference type="RefSeq" id="WP_081148850.1">
    <property type="nucleotide sequence ID" value="NZ_CP020465.1"/>
</dbReference>
<feature type="region of interest" description="Disordered" evidence="1">
    <location>
        <begin position="131"/>
        <end position="155"/>
    </location>
</feature>
<gene>
    <name evidence="2" type="ORF">B5D82_02135</name>
</gene>
<keyword evidence="3" id="KW-1185">Reference proteome</keyword>
<name>A0A222G441_9GAMM</name>
<dbReference type="OrthoDB" id="6961583at2"/>